<proteinExistence type="inferred from homology"/>
<reference evidence="3 4" key="1">
    <citation type="submission" date="2023-10" db="EMBL/GenBank/DDBJ databases">
        <title>Psychrosphaera aquimaarina strain SW33 isolated from seawater.</title>
        <authorList>
            <person name="Bayburt H."/>
            <person name="Kim J.M."/>
            <person name="Choi B.J."/>
            <person name="Jeon C.O."/>
        </authorList>
    </citation>
    <scope>NUCLEOTIDE SEQUENCE [LARGE SCALE GENOMIC DNA]</scope>
    <source>
        <strain evidence="3 4">KCTC 52743</strain>
    </source>
</reference>
<dbReference type="Pfam" id="PF01029">
    <property type="entry name" value="NusB"/>
    <property type="match status" value="1"/>
</dbReference>
<protein>
    <recommendedName>
        <fullName evidence="1">Transcription antitermination protein NusB</fullName>
    </recommendedName>
    <alternativeName>
        <fullName evidence="1">Antitermination factor NusB</fullName>
    </alternativeName>
</protein>
<comment type="similarity">
    <text evidence="1">Belongs to the NusB family.</text>
</comment>
<keyword evidence="1" id="KW-0889">Transcription antitermination</keyword>
<evidence type="ECO:0000313" key="3">
    <source>
        <dbReference type="EMBL" id="MDU0112759.1"/>
    </source>
</evidence>
<dbReference type="InterPro" id="IPR006027">
    <property type="entry name" value="NusB_RsmB_TIM44"/>
</dbReference>
<accession>A0ABU3QZB7</accession>
<evidence type="ECO:0000256" key="1">
    <source>
        <dbReference type="HAMAP-Rule" id="MF_00073"/>
    </source>
</evidence>
<dbReference type="InterPro" id="IPR011605">
    <property type="entry name" value="NusB_fam"/>
</dbReference>
<keyword evidence="4" id="KW-1185">Reference proteome</keyword>
<comment type="caution">
    <text evidence="3">The sequence shown here is derived from an EMBL/GenBank/DDBJ whole genome shotgun (WGS) entry which is preliminary data.</text>
</comment>
<dbReference type="PANTHER" id="PTHR11078">
    <property type="entry name" value="N UTILIZATION SUBSTANCE PROTEIN B-RELATED"/>
    <property type="match status" value="1"/>
</dbReference>
<keyword evidence="1" id="KW-0805">Transcription regulation</keyword>
<gene>
    <name evidence="1 3" type="primary">nusB</name>
    <name evidence="3" type="ORF">RT723_07050</name>
</gene>
<dbReference type="RefSeq" id="WP_216054443.1">
    <property type="nucleotide sequence ID" value="NZ_JAWCUA010000007.1"/>
</dbReference>
<feature type="domain" description="NusB/RsmB/TIM44" evidence="2">
    <location>
        <begin position="7"/>
        <end position="132"/>
    </location>
</feature>
<name>A0ABU3QZB7_9GAMM</name>
<sequence>MKPAARRKARGLAVQAIYSWQLSQNHVTDIEQQMLLDNDVAKVDVQYFQELIRGVAAHYKEIDVALMPYTERPFEEVDQIEKAILRLTAFELKYRVDVPYKVAINEGIELAKKFGADDSHRFVNGVLDKAVKDLRVPLL</sequence>
<comment type="function">
    <text evidence="1">Involved in transcription antitermination. Required for transcription of ribosomal RNA (rRNA) genes. Binds specifically to the boxA antiterminator sequence of the ribosomal RNA (rrn) operons.</text>
</comment>
<evidence type="ECO:0000313" key="4">
    <source>
        <dbReference type="Proteomes" id="UP001257914"/>
    </source>
</evidence>
<keyword evidence="1" id="KW-0694">RNA-binding</keyword>
<organism evidence="3 4">
    <name type="scientific">Psychrosphaera aquimarina</name>
    <dbReference type="NCBI Taxonomy" id="2044854"/>
    <lineage>
        <taxon>Bacteria</taxon>
        <taxon>Pseudomonadati</taxon>
        <taxon>Pseudomonadota</taxon>
        <taxon>Gammaproteobacteria</taxon>
        <taxon>Alteromonadales</taxon>
        <taxon>Pseudoalteromonadaceae</taxon>
        <taxon>Psychrosphaera</taxon>
    </lineage>
</organism>
<keyword evidence="1" id="KW-0804">Transcription</keyword>
<dbReference type="PANTHER" id="PTHR11078:SF3">
    <property type="entry name" value="ANTITERMINATION NUSB DOMAIN-CONTAINING PROTEIN"/>
    <property type="match status" value="1"/>
</dbReference>
<dbReference type="Proteomes" id="UP001257914">
    <property type="component" value="Unassembled WGS sequence"/>
</dbReference>
<evidence type="ECO:0000259" key="2">
    <source>
        <dbReference type="Pfam" id="PF01029"/>
    </source>
</evidence>
<dbReference type="EMBL" id="JAWCUA010000007">
    <property type="protein sequence ID" value="MDU0112759.1"/>
    <property type="molecule type" value="Genomic_DNA"/>
</dbReference>
<dbReference type="NCBIfam" id="TIGR01951">
    <property type="entry name" value="nusB"/>
    <property type="match status" value="1"/>
</dbReference>
<dbReference type="CDD" id="cd00619">
    <property type="entry name" value="Terminator_NusB"/>
    <property type="match status" value="1"/>
</dbReference>
<dbReference type="HAMAP" id="MF_00073">
    <property type="entry name" value="NusB"/>
    <property type="match status" value="1"/>
</dbReference>